<feature type="compositionally biased region" description="Polar residues" evidence="1">
    <location>
        <begin position="20"/>
        <end position="30"/>
    </location>
</feature>
<protein>
    <submittedName>
        <fullName evidence="2">Uncharacterized protein</fullName>
    </submittedName>
</protein>
<feature type="region of interest" description="Disordered" evidence="1">
    <location>
        <begin position="90"/>
        <end position="120"/>
    </location>
</feature>
<comment type="caution">
    <text evidence="2">The sequence shown here is derived from an EMBL/GenBank/DDBJ whole genome shotgun (WGS) entry which is preliminary data.</text>
</comment>
<keyword evidence="3" id="KW-1185">Reference proteome</keyword>
<proteinExistence type="predicted"/>
<feature type="compositionally biased region" description="Acidic residues" evidence="1">
    <location>
        <begin position="91"/>
        <end position="112"/>
    </location>
</feature>
<reference evidence="2 3" key="1">
    <citation type="submission" date="2022-12" db="EMBL/GenBank/DDBJ databases">
        <title>Chromosome-level genome of Tegillarca granosa.</title>
        <authorList>
            <person name="Kim J."/>
        </authorList>
    </citation>
    <scope>NUCLEOTIDE SEQUENCE [LARGE SCALE GENOMIC DNA]</scope>
    <source>
        <strain evidence="2">Teg-2019</strain>
        <tissue evidence="2">Adductor muscle</tissue>
    </source>
</reference>
<evidence type="ECO:0000256" key="1">
    <source>
        <dbReference type="SAM" id="MobiDB-lite"/>
    </source>
</evidence>
<dbReference type="PANTHER" id="PTHR33244:SF3">
    <property type="entry name" value="PEPTIDASE A2 DOMAIN-CONTAINING PROTEIN"/>
    <property type="match status" value="1"/>
</dbReference>
<feature type="region of interest" description="Disordered" evidence="1">
    <location>
        <begin position="229"/>
        <end position="251"/>
    </location>
</feature>
<accession>A0ABQ9ETZ0</accession>
<evidence type="ECO:0000313" key="3">
    <source>
        <dbReference type="Proteomes" id="UP001217089"/>
    </source>
</evidence>
<dbReference type="EMBL" id="JARBDR010000708">
    <property type="protein sequence ID" value="KAJ8307816.1"/>
    <property type="molecule type" value="Genomic_DNA"/>
</dbReference>
<organism evidence="2 3">
    <name type="scientific">Tegillarca granosa</name>
    <name type="common">Malaysian cockle</name>
    <name type="synonym">Anadara granosa</name>
    <dbReference type="NCBI Taxonomy" id="220873"/>
    <lineage>
        <taxon>Eukaryota</taxon>
        <taxon>Metazoa</taxon>
        <taxon>Spiralia</taxon>
        <taxon>Lophotrochozoa</taxon>
        <taxon>Mollusca</taxon>
        <taxon>Bivalvia</taxon>
        <taxon>Autobranchia</taxon>
        <taxon>Pteriomorphia</taxon>
        <taxon>Arcoida</taxon>
        <taxon>Arcoidea</taxon>
        <taxon>Arcidae</taxon>
        <taxon>Tegillarca</taxon>
    </lineage>
</organism>
<name>A0ABQ9ETZ0_TEGGR</name>
<feature type="compositionally biased region" description="Basic and acidic residues" evidence="1">
    <location>
        <begin position="1"/>
        <end position="18"/>
    </location>
</feature>
<dbReference type="PANTHER" id="PTHR33244">
    <property type="entry name" value="INTEGRASE CATALYTIC DOMAIN-CONTAINING PROTEIN-RELATED"/>
    <property type="match status" value="1"/>
</dbReference>
<evidence type="ECO:0000313" key="2">
    <source>
        <dbReference type="EMBL" id="KAJ8307816.1"/>
    </source>
</evidence>
<dbReference type="Proteomes" id="UP001217089">
    <property type="component" value="Unassembled WGS sequence"/>
</dbReference>
<sequence>MPKVDQEPEEVKATEKISGRTKTASQKPKLSRNPIVNLTTSNSIRLCLLNLNSELGHLFQPYINVVSVFASISDSFEICVSQQVTSLGEVFNDEEEEEEEDGSSDFDNEEDTDVNHDNDNELELPLKPLVKDETVRIKLNGLWKPATVLEEVAPRSYKVRTEDGRYLRRNRKDLLKSNEGPIAHFEPNVLKADSSIADSDRSHDILTNSPEVLPSTNVRMPISIDNKPTIPVSNPIPPDKPHYVTKSGRQVKPKALHGIMRRPTSITPPPKRIKRKAPLDDVSLYIHRAR</sequence>
<gene>
    <name evidence="2" type="ORF">KUTeg_014599</name>
</gene>
<feature type="region of interest" description="Disordered" evidence="1">
    <location>
        <begin position="1"/>
        <end position="30"/>
    </location>
</feature>